<name>A0A226D980_FOLCA</name>
<dbReference type="OrthoDB" id="10591507at2759"/>
<dbReference type="OMA" id="KEWICKE"/>
<comment type="caution">
    <text evidence="1">The sequence shown here is derived from an EMBL/GenBank/DDBJ whole genome shotgun (WGS) entry which is preliminary data.</text>
</comment>
<accession>A0A226D980</accession>
<reference evidence="1 2" key="1">
    <citation type="submission" date="2015-12" db="EMBL/GenBank/DDBJ databases">
        <title>The genome of Folsomia candida.</title>
        <authorList>
            <person name="Faddeeva A."/>
            <person name="Derks M.F."/>
            <person name="Anvar Y."/>
            <person name="Smit S."/>
            <person name="Van Straalen N."/>
            <person name="Roelofs D."/>
        </authorList>
    </citation>
    <scope>NUCLEOTIDE SEQUENCE [LARGE SCALE GENOMIC DNA]</scope>
    <source>
        <strain evidence="1 2">VU population</strain>
        <tissue evidence="1">Whole body</tissue>
    </source>
</reference>
<keyword evidence="2" id="KW-1185">Reference proteome</keyword>
<dbReference type="EMBL" id="LNIX01000028">
    <property type="protein sequence ID" value="OXA41769.1"/>
    <property type="molecule type" value="Genomic_DNA"/>
</dbReference>
<sequence>MDDPTSINPLLIDIVLEKVFQILPFPEVKRHRFVCQQWGRIGYTILKSKSRDAILFGDSNECHKQIQVFTSVVKKETEFNGSLPFRYFTLQPSVFSNQRSQNIQDFFVATGNSFKSLFINYQEHSHSFTLPETEFLDDSGGELLRFPHLRHFRFEVSPPQDQSFVRSDGTVLNGVDLFRKIFSAARNMVRLELVIPESSVINVDPYLQVISDGDSTIHSRLADLVLNITLNDKRVNILSSAKFQLKSVRISQQNSDCEATTALDFVKGLTQSLRHLKIDCLNFHEFPTLPNLQILEVLDGGRIHQVVGQHSLPEILDFNFAQTFPKLRTLIFTSYNWNASFLMLFTTTRKGVKSVRELKLPKQIDLTDTSILVSRISKTFPLLAKLEIFLSHESVSCLAEIFAKLSTLEEFSVTFVNWKENKCIDYIITGIKEWICKEIYSLNDMRGLKVARSAASILDLQNLKRLQLKNMTRYNTKRPQISDISVHYAFLTHPRLSKLSTWPSDISSQGIHHLRRKLDLTLLPF</sequence>
<evidence type="ECO:0000313" key="1">
    <source>
        <dbReference type="EMBL" id="OXA41769.1"/>
    </source>
</evidence>
<proteinExistence type="predicted"/>
<dbReference type="Gene3D" id="3.80.10.10">
    <property type="entry name" value="Ribonuclease Inhibitor"/>
    <property type="match status" value="1"/>
</dbReference>
<gene>
    <name evidence="1" type="ORF">Fcan01_23574</name>
</gene>
<dbReference type="AlphaFoldDB" id="A0A226D980"/>
<dbReference type="InterPro" id="IPR032675">
    <property type="entry name" value="LRR_dom_sf"/>
</dbReference>
<evidence type="ECO:0000313" key="2">
    <source>
        <dbReference type="Proteomes" id="UP000198287"/>
    </source>
</evidence>
<dbReference type="SUPFAM" id="SSF52047">
    <property type="entry name" value="RNI-like"/>
    <property type="match status" value="1"/>
</dbReference>
<organism evidence="1 2">
    <name type="scientific">Folsomia candida</name>
    <name type="common">Springtail</name>
    <dbReference type="NCBI Taxonomy" id="158441"/>
    <lineage>
        <taxon>Eukaryota</taxon>
        <taxon>Metazoa</taxon>
        <taxon>Ecdysozoa</taxon>
        <taxon>Arthropoda</taxon>
        <taxon>Hexapoda</taxon>
        <taxon>Collembola</taxon>
        <taxon>Entomobryomorpha</taxon>
        <taxon>Isotomoidea</taxon>
        <taxon>Isotomidae</taxon>
        <taxon>Proisotominae</taxon>
        <taxon>Folsomia</taxon>
    </lineage>
</organism>
<protein>
    <submittedName>
        <fullName evidence="1">ATP-dependent dethiobiotin synthetase BioD</fullName>
    </submittedName>
</protein>
<dbReference type="Proteomes" id="UP000198287">
    <property type="component" value="Unassembled WGS sequence"/>
</dbReference>